<dbReference type="Gene3D" id="1.10.10.10">
    <property type="entry name" value="Winged helix-like DNA-binding domain superfamily/Winged helix DNA-binding domain"/>
    <property type="match status" value="1"/>
</dbReference>
<evidence type="ECO:0000256" key="6">
    <source>
        <dbReference type="ARBA" id="ARBA00023163"/>
    </source>
</evidence>
<comment type="similarity">
    <text evidence="2 7">Belongs to the ArgR family.</text>
</comment>
<evidence type="ECO:0000259" key="9">
    <source>
        <dbReference type="Pfam" id="PF01316"/>
    </source>
</evidence>
<dbReference type="InterPro" id="IPR036251">
    <property type="entry name" value="Arg_repress_C_sf"/>
</dbReference>
<dbReference type="EMBL" id="JACRYT010000005">
    <property type="protein sequence ID" value="MBC6679609.1"/>
    <property type="molecule type" value="Genomic_DNA"/>
</dbReference>
<evidence type="ECO:0000256" key="1">
    <source>
        <dbReference type="ARBA" id="ARBA00004496"/>
    </source>
</evidence>
<dbReference type="GO" id="GO:1900079">
    <property type="term" value="P:regulation of arginine biosynthetic process"/>
    <property type="evidence" value="ECO:0007669"/>
    <property type="project" value="UniProtKB-UniRule"/>
</dbReference>
<accession>A0A923NMA7</accession>
<dbReference type="GO" id="GO:0051259">
    <property type="term" value="P:protein complex oligomerization"/>
    <property type="evidence" value="ECO:0007669"/>
    <property type="project" value="InterPro"/>
</dbReference>
<dbReference type="PANTHER" id="PTHR34471">
    <property type="entry name" value="ARGININE REPRESSOR"/>
    <property type="match status" value="1"/>
</dbReference>
<dbReference type="Gene3D" id="3.30.1360.40">
    <property type="match status" value="1"/>
</dbReference>
<keyword evidence="5 7" id="KW-0238">DNA-binding</keyword>
<dbReference type="GO" id="GO:0003677">
    <property type="term" value="F:DNA binding"/>
    <property type="evidence" value="ECO:0007669"/>
    <property type="project" value="UniProtKB-KW"/>
</dbReference>
<evidence type="ECO:0000313" key="12">
    <source>
        <dbReference type="Proteomes" id="UP000602647"/>
    </source>
</evidence>
<keyword evidence="7" id="KW-0055">Arginine biosynthesis</keyword>
<dbReference type="GO" id="GO:0003700">
    <property type="term" value="F:DNA-binding transcription factor activity"/>
    <property type="evidence" value="ECO:0007669"/>
    <property type="project" value="UniProtKB-UniRule"/>
</dbReference>
<dbReference type="SUPFAM" id="SSF46785">
    <property type="entry name" value="Winged helix' DNA-binding domain"/>
    <property type="match status" value="1"/>
</dbReference>
<protein>
    <recommendedName>
        <fullName evidence="7 8">Arginine repressor</fullName>
    </recommendedName>
</protein>
<dbReference type="SUPFAM" id="SSF55252">
    <property type="entry name" value="C-terminal domain of arginine repressor"/>
    <property type="match status" value="1"/>
</dbReference>
<dbReference type="PRINTS" id="PR01467">
    <property type="entry name" value="ARGREPRESSOR"/>
</dbReference>
<feature type="domain" description="Arginine repressor C-terminal" evidence="10">
    <location>
        <begin position="79"/>
        <end position="145"/>
    </location>
</feature>
<dbReference type="GO" id="GO:0005737">
    <property type="term" value="C:cytoplasm"/>
    <property type="evidence" value="ECO:0007669"/>
    <property type="project" value="UniProtKB-SubCell"/>
</dbReference>
<dbReference type="GO" id="GO:0034618">
    <property type="term" value="F:arginine binding"/>
    <property type="evidence" value="ECO:0007669"/>
    <property type="project" value="InterPro"/>
</dbReference>
<gene>
    <name evidence="7" type="primary">argR</name>
    <name evidence="11" type="ORF">H9L42_07190</name>
</gene>
<keyword evidence="3 7" id="KW-0963">Cytoplasm</keyword>
<dbReference type="InterPro" id="IPR020899">
    <property type="entry name" value="Arg_repress_C"/>
</dbReference>
<dbReference type="PANTHER" id="PTHR34471:SF1">
    <property type="entry name" value="ARGININE REPRESSOR"/>
    <property type="match status" value="1"/>
</dbReference>
<name>A0A923NMA7_9FIRM</name>
<keyword evidence="7" id="KW-0028">Amino-acid biosynthesis</keyword>
<dbReference type="Pfam" id="PF02863">
    <property type="entry name" value="Arg_repressor_C"/>
    <property type="match status" value="1"/>
</dbReference>
<feature type="domain" description="Arginine repressor DNA-binding" evidence="9">
    <location>
        <begin position="3"/>
        <end position="65"/>
    </location>
</feature>
<comment type="caution">
    <text evidence="11">The sequence shown here is derived from an EMBL/GenBank/DDBJ whole genome shotgun (WGS) entry which is preliminary data.</text>
</comment>
<dbReference type="GO" id="GO:0006526">
    <property type="term" value="P:L-arginine biosynthetic process"/>
    <property type="evidence" value="ECO:0007669"/>
    <property type="project" value="UniProtKB-KW"/>
</dbReference>
<dbReference type="InterPro" id="IPR036390">
    <property type="entry name" value="WH_DNA-bd_sf"/>
</dbReference>
<reference evidence="11" key="1">
    <citation type="submission" date="2020-08" db="EMBL/GenBank/DDBJ databases">
        <title>Genome public.</title>
        <authorList>
            <person name="Liu C."/>
            <person name="Sun Q."/>
        </authorList>
    </citation>
    <scope>NUCLEOTIDE SEQUENCE</scope>
    <source>
        <strain evidence="11">BX12</strain>
    </source>
</reference>
<dbReference type="AlphaFoldDB" id="A0A923NMA7"/>
<proteinExistence type="inferred from homology"/>
<evidence type="ECO:0000256" key="2">
    <source>
        <dbReference type="ARBA" id="ARBA00008316"/>
    </source>
</evidence>
<comment type="function">
    <text evidence="7">Regulates arginine biosynthesis genes.</text>
</comment>
<comment type="pathway">
    <text evidence="7">Amino-acid biosynthesis; L-arginine biosynthesis [regulation].</text>
</comment>
<evidence type="ECO:0000256" key="4">
    <source>
        <dbReference type="ARBA" id="ARBA00023015"/>
    </source>
</evidence>
<dbReference type="InterPro" id="IPR020900">
    <property type="entry name" value="Arg_repress_DNA-bd"/>
</dbReference>
<evidence type="ECO:0000256" key="7">
    <source>
        <dbReference type="HAMAP-Rule" id="MF_00173"/>
    </source>
</evidence>
<evidence type="ECO:0000259" key="10">
    <source>
        <dbReference type="Pfam" id="PF02863"/>
    </source>
</evidence>
<dbReference type="NCBIfam" id="TIGR01529">
    <property type="entry name" value="argR_whole"/>
    <property type="match status" value="1"/>
</dbReference>
<organism evidence="11 12">
    <name type="scientific">Zhenpiania hominis</name>
    <dbReference type="NCBI Taxonomy" id="2763644"/>
    <lineage>
        <taxon>Bacteria</taxon>
        <taxon>Bacillati</taxon>
        <taxon>Bacillota</taxon>
        <taxon>Clostridia</taxon>
        <taxon>Peptostreptococcales</taxon>
        <taxon>Anaerovoracaceae</taxon>
        <taxon>Zhenpiania</taxon>
    </lineage>
</organism>
<dbReference type="InterPro" id="IPR036388">
    <property type="entry name" value="WH-like_DNA-bd_sf"/>
</dbReference>
<keyword evidence="6 7" id="KW-0804">Transcription</keyword>
<dbReference type="Proteomes" id="UP000602647">
    <property type="component" value="Unassembled WGS sequence"/>
</dbReference>
<sequence length="149" mass="16482">MRYSRQSKILELIEKYEVETQDKLASLLKEYGYDVTQATISRDIKELHLIKTLSSSGKYKYAVATNVESPVSDRFVNIFRETIKSVDSSGNLVVVKTLSGCANAAGEAIDSLGFPHVIGSVAGDNTLMIIIDDPENTPEFLKEFNEMLG</sequence>
<dbReference type="Pfam" id="PF01316">
    <property type="entry name" value="Arg_repressor"/>
    <property type="match status" value="1"/>
</dbReference>
<keyword evidence="4 7" id="KW-0805">Transcription regulation</keyword>
<evidence type="ECO:0000313" key="11">
    <source>
        <dbReference type="EMBL" id="MBC6679609.1"/>
    </source>
</evidence>
<comment type="subcellular location">
    <subcellularLocation>
        <location evidence="1 7">Cytoplasm</location>
    </subcellularLocation>
</comment>
<dbReference type="NCBIfam" id="NF001680">
    <property type="entry name" value="PRK00441.1"/>
    <property type="match status" value="1"/>
</dbReference>
<evidence type="ECO:0000256" key="8">
    <source>
        <dbReference type="NCBIfam" id="TIGR01529"/>
    </source>
</evidence>
<dbReference type="HAMAP" id="MF_00173">
    <property type="entry name" value="Arg_repressor"/>
    <property type="match status" value="1"/>
</dbReference>
<evidence type="ECO:0000256" key="3">
    <source>
        <dbReference type="ARBA" id="ARBA00022490"/>
    </source>
</evidence>
<keyword evidence="7" id="KW-0678">Repressor</keyword>
<keyword evidence="12" id="KW-1185">Reference proteome</keyword>
<dbReference type="RefSeq" id="WP_187302712.1">
    <property type="nucleotide sequence ID" value="NZ_CBCTON010000020.1"/>
</dbReference>
<dbReference type="InterPro" id="IPR001669">
    <property type="entry name" value="Arg_repress"/>
</dbReference>
<evidence type="ECO:0000256" key="5">
    <source>
        <dbReference type="ARBA" id="ARBA00023125"/>
    </source>
</evidence>